<protein>
    <submittedName>
        <fullName evidence="1">Uncharacterized protein</fullName>
    </submittedName>
</protein>
<keyword evidence="2" id="KW-1185">Reference proteome</keyword>
<dbReference type="EMBL" id="CP047593">
    <property type="protein sequence ID" value="QHI68763.1"/>
    <property type="molecule type" value="Genomic_DNA"/>
</dbReference>
<organism evidence="1 2">
    <name type="scientific">Tichowtungia aerotolerans</name>
    <dbReference type="NCBI Taxonomy" id="2697043"/>
    <lineage>
        <taxon>Bacteria</taxon>
        <taxon>Pseudomonadati</taxon>
        <taxon>Kiritimatiellota</taxon>
        <taxon>Tichowtungiia</taxon>
        <taxon>Tichowtungiales</taxon>
        <taxon>Tichowtungiaceae</taxon>
        <taxon>Tichowtungia</taxon>
    </lineage>
</organism>
<evidence type="ECO:0000313" key="1">
    <source>
        <dbReference type="EMBL" id="QHI68763.1"/>
    </source>
</evidence>
<evidence type="ECO:0000313" key="2">
    <source>
        <dbReference type="Proteomes" id="UP000464954"/>
    </source>
</evidence>
<accession>A0A6P1M6X6</accession>
<gene>
    <name evidence="1" type="ORF">GT409_04635</name>
</gene>
<dbReference type="Proteomes" id="UP000464954">
    <property type="component" value="Chromosome"/>
</dbReference>
<dbReference type="AlphaFoldDB" id="A0A6P1M6X6"/>
<sequence>MVLRESSLEFGVFFQTGLIRSTVADALPVWIMTVLKWPQCAVCHPTGLCRFVTGTFGAMRPDNLQRAESVNAPAHS</sequence>
<dbReference type="KEGG" id="taer:GT409_04635"/>
<dbReference type="RefSeq" id="WP_160627391.1">
    <property type="nucleotide sequence ID" value="NZ_CP047593.1"/>
</dbReference>
<proteinExistence type="predicted"/>
<name>A0A6P1M6X6_9BACT</name>
<reference evidence="1 2" key="1">
    <citation type="submission" date="2020-01" db="EMBL/GenBank/DDBJ databases">
        <title>Ponticoccus aerotolerans gen. nov., sp. nov., an anaerobic bacterium and proposal of Ponticoccusceae fam. nov., Ponticoccusles ord. nov. and Ponticoccuse classis nov. in the phylum Kiritimatiellaeota.</title>
        <authorList>
            <person name="Zhou L.Y."/>
            <person name="Du Z.J."/>
        </authorList>
    </citation>
    <scope>NUCLEOTIDE SEQUENCE [LARGE SCALE GENOMIC DNA]</scope>
    <source>
        <strain evidence="1 2">S-5007</strain>
    </source>
</reference>